<dbReference type="RefSeq" id="WP_249769542.1">
    <property type="nucleotide sequence ID" value="NZ_CP097332.1"/>
</dbReference>
<gene>
    <name evidence="2" type="ORF">M6D93_12365</name>
</gene>
<proteinExistence type="predicted"/>
<dbReference type="Gene3D" id="3.40.50.1820">
    <property type="entry name" value="alpha/beta hydrolase"/>
    <property type="match status" value="1"/>
</dbReference>
<dbReference type="PANTHER" id="PTHR37017">
    <property type="entry name" value="AB HYDROLASE-1 DOMAIN-CONTAINING PROTEIN-RELATED"/>
    <property type="match status" value="1"/>
</dbReference>
<reference evidence="2" key="2">
    <citation type="submission" date="2022-05" db="EMBL/GenBank/DDBJ databases">
        <authorList>
            <person name="Kim J.-S."/>
            <person name="Lee K."/>
            <person name="Suh M."/>
            <person name="Eom M."/>
            <person name="Kim J.-S."/>
            <person name="Kim D.-S."/>
            <person name="Ko S.-H."/>
            <person name="Shin Y."/>
            <person name="Lee J.-S."/>
        </authorList>
    </citation>
    <scope>NUCLEOTIDE SEQUENCE</scope>
    <source>
        <strain evidence="2">N237</strain>
    </source>
</reference>
<dbReference type="InterPro" id="IPR052897">
    <property type="entry name" value="Sec-Metab_Biosynth_Hydrolase"/>
</dbReference>
<organism evidence="2 3">
    <name type="scientific">Jatrophihabitans telluris</name>
    <dbReference type="NCBI Taxonomy" id="2038343"/>
    <lineage>
        <taxon>Bacteria</taxon>
        <taxon>Bacillati</taxon>
        <taxon>Actinomycetota</taxon>
        <taxon>Actinomycetes</taxon>
        <taxon>Jatrophihabitantales</taxon>
        <taxon>Jatrophihabitantaceae</taxon>
        <taxon>Jatrophihabitans</taxon>
    </lineage>
</organism>
<keyword evidence="2" id="KW-0378">Hydrolase</keyword>
<sequence>MHGAWADGSSWNAVTKKLQRLGYTVDVPPNELRGPVDDSRYLHDYLATVPGPIVLVAHSYGGMLTTNAATGNPNVKALVYIDAYVPAQGDTVIGLTSALPGSALNPATTFNAVNFTDATGKVVGTDLYIKPNLFPAIFATGAPASVTSVLAAGQRPLSAAALTQASPGVPAFKTIPSWDLIGTRDMVIPPAEQQVMATRAGAHILKVNAPHLSMVTDPCAVTGLIVTAAKHS</sequence>
<dbReference type="Proteomes" id="UP001056336">
    <property type="component" value="Chromosome"/>
</dbReference>
<feature type="domain" description="AB hydrolase-1" evidence="1">
    <location>
        <begin position="2"/>
        <end position="220"/>
    </location>
</feature>
<dbReference type="Pfam" id="PF12697">
    <property type="entry name" value="Abhydrolase_6"/>
    <property type="match status" value="1"/>
</dbReference>
<protein>
    <submittedName>
        <fullName evidence="2">Alpha/beta hydrolase</fullName>
    </submittedName>
</protein>
<evidence type="ECO:0000259" key="1">
    <source>
        <dbReference type="Pfam" id="PF12697"/>
    </source>
</evidence>
<dbReference type="SUPFAM" id="SSF53474">
    <property type="entry name" value="alpha/beta-Hydrolases"/>
    <property type="match status" value="1"/>
</dbReference>
<accession>A0ABY4QVM5</accession>
<reference evidence="2" key="1">
    <citation type="journal article" date="2018" name="Int. J. Syst. Evol. Microbiol.">
        <title>Jatrophihabitans telluris sp. nov., isolated from sediment soil of lava forest wetlands and the emended description of the genus Jatrophihabitans.</title>
        <authorList>
            <person name="Lee K.C."/>
            <person name="Suh M.K."/>
            <person name="Eom M.K."/>
            <person name="Kim K.K."/>
            <person name="Kim J.S."/>
            <person name="Kim D.S."/>
            <person name="Ko S.H."/>
            <person name="Shin Y.K."/>
            <person name="Lee J.S."/>
        </authorList>
    </citation>
    <scope>NUCLEOTIDE SEQUENCE</scope>
    <source>
        <strain evidence="2">N237</strain>
    </source>
</reference>
<name>A0ABY4QVM5_9ACTN</name>
<keyword evidence="3" id="KW-1185">Reference proteome</keyword>
<evidence type="ECO:0000313" key="2">
    <source>
        <dbReference type="EMBL" id="UQX87096.1"/>
    </source>
</evidence>
<dbReference type="GO" id="GO:0016787">
    <property type="term" value="F:hydrolase activity"/>
    <property type="evidence" value="ECO:0007669"/>
    <property type="project" value="UniProtKB-KW"/>
</dbReference>
<dbReference type="PANTHER" id="PTHR37017:SF11">
    <property type="entry name" value="ESTERASE_LIPASE_THIOESTERASE DOMAIN-CONTAINING PROTEIN"/>
    <property type="match status" value="1"/>
</dbReference>
<evidence type="ECO:0000313" key="3">
    <source>
        <dbReference type="Proteomes" id="UP001056336"/>
    </source>
</evidence>
<dbReference type="EMBL" id="CP097332">
    <property type="protein sequence ID" value="UQX87096.1"/>
    <property type="molecule type" value="Genomic_DNA"/>
</dbReference>
<dbReference type="InterPro" id="IPR029058">
    <property type="entry name" value="AB_hydrolase_fold"/>
</dbReference>
<dbReference type="InterPro" id="IPR000073">
    <property type="entry name" value="AB_hydrolase_1"/>
</dbReference>